<proteinExistence type="predicted"/>
<dbReference type="EMBL" id="GBXM01031634">
    <property type="protein sequence ID" value="JAH76943.1"/>
    <property type="molecule type" value="Transcribed_RNA"/>
</dbReference>
<sequence length="12" mass="1468">MSCNLNSIYLFY</sequence>
<protein>
    <submittedName>
        <fullName evidence="1">Uncharacterized protein</fullName>
    </submittedName>
</protein>
<accession>A0A0E9VI93</accession>
<reference evidence="1" key="1">
    <citation type="submission" date="2014-11" db="EMBL/GenBank/DDBJ databases">
        <authorList>
            <person name="Amaro Gonzalez C."/>
        </authorList>
    </citation>
    <scope>NUCLEOTIDE SEQUENCE</scope>
</reference>
<name>A0A0E9VI93_ANGAN</name>
<evidence type="ECO:0000313" key="1">
    <source>
        <dbReference type="EMBL" id="JAH76943.1"/>
    </source>
</evidence>
<organism evidence="1">
    <name type="scientific">Anguilla anguilla</name>
    <name type="common">European freshwater eel</name>
    <name type="synonym">Muraena anguilla</name>
    <dbReference type="NCBI Taxonomy" id="7936"/>
    <lineage>
        <taxon>Eukaryota</taxon>
        <taxon>Metazoa</taxon>
        <taxon>Chordata</taxon>
        <taxon>Craniata</taxon>
        <taxon>Vertebrata</taxon>
        <taxon>Euteleostomi</taxon>
        <taxon>Actinopterygii</taxon>
        <taxon>Neopterygii</taxon>
        <taxon>Teleostei</taxon>
        <taxon>Anguilliformes</taxon>
        <taxon>Anguillidae</taxon>
        <taxon>Anguilla</taxon>
    </lineage>
</organism>
<reference evidence="1" key="2">
    <citation type="journal article" date="2015" name="Fish Shellfish Immunol.">
        <title>Early steps in the European eel (Anguilla anguilla)-Vibrio vulnificus interaction in the gills: Role of the RtxA13 toxin.</title>
        <authorList>
            <person name="Callol A."/>
            <person name="Pajuelo D."/>
            <person name="Ebbesson L."/>
            <person name="Teles M."/>
            <person name="MacKenzie S."/>
            <person name="Amaro C."/>
        </authorList>
    </citation>
    <scope>NUCLEOTIDE SEQUENCE</scope>
</reference>